<name>A0ABU5UYZ4_9GAMM</name>
<proteinExistence type="predicted"/>
<gene>
    <name evidence="1" type="ORF">VA603_01970</name>
</gene>
<dbReference type="EMBL" id="JAYFUH010000061">
    <property type="protein sequence ID" value="MEA5666307.1"/>
    <property type="molecule type" value="Genomic_DNA"/>
</dbReference>
<protein>
    <submittedName>
        <fullName evidence="1">Uncharacterized protein</fullName>
    </submittedName>
</protein>
<organism evidence="1 2">
    <name type="scientific">Stenotrophomonas capsici</name>
    <dbReference type="NCBI Taxonomy" id="3110230"/>
    <lineage>
        <taxon>Bacteria</taxon>
        <taxon>Pseudomonadati</taxon>
        <taxon>Pseudomonadota</taxon>
        <taxon>Gammaproteobacteria</taxon>
        <taxon>Lysobacterales</taxon>
        <taxon>Lysobacteraceae</taxon>
        <taxon>Stenotrophomonas</taxon>
    </lineage>
</organism>
<evidence type="ECO:0000313" key="1">
    <source>
        <dbReference type="EMBL" id="MEA5666307.1"/>
    </source>
</evidence>
<comment type="caution">
    <text evidence="1">The sequence shown here is derived from an EMBL/GenBank/DDBJ whole genome shotgun (WGS) entry which is preliminary data.</text>
</comment>
<reference evidence="1 2" key="1">
    <citation type="submission" date="2023-12" db="EMBL/GenBank/DDBJ databases">
        <title>Stenotrophomonas guangdongensis sp. nov., isolated from wilted pepper plants (Capsicum annuum).</title>
        <authorList>
            <person name="Qiu M."/>
            <person name="Li Y."/>
            <person name="Liu Q."/>
            <person name="Zhang X."/>
            <person name="Huang Y."/>
            <person name="Guo R."/>
            <person name="Hu M."/>
            <person name="Zhou J."/>
            <person name="Zhou X."/>
        </authorList>
    </citation>
    <scope>NUCLEOTIDE SEQUENCE [LARGE SCALE GENOMIC DNA]</scope>
    <source>
        <strain evidence="1 2">MH1</strain>
    </source>
</reference>
<dbReference type="Proteomes" id="UP001301653">
    <property type="component" value="Unassembled WGS sequence"/>
</dbReference>
<accession>A0ABU5UYZ4</accession>
<keyword evidence="2" id="KW-1185">Reference proteome</keyword>
<sequence>MRDPARIDTVLATLRALWETSPDLRLGQLIVIAAAPREPVPEIFHIEDDVLLENLEQHLRRAQPSRP</sequence>
<dbReference type="RefSeq" id="WP_192286359.1">
    <property type="nucleotide sequence ID" value="NZ_JAYFUH010000061.1"/>
</dbReference>
<evidence type="ECO:0000313" key="2">
    <source>
        <dbReference type="Proteomes" id="UP001301653"/>
    </source>
</evidence>